<accession>A0A0C3EN57</accession>
<feature type="region of interest" description="Disordered" evidence="1">
    <location>
        <begin position="1"/>
        <end position="24"/>
    </location>
</feature>
<organism evidence="2 3">
    <name type="scientific">Scleroderma citrinum Foug A</name>
    <dbReference type="NCBI Taxonomy" id="1036808"/>
    <lineage>
        <taxon>Eukaryota</taxon>
        <taxon>Fungi</taxon>
        <taxon>Dikarya</taxon>
        <taxon>Basidiomycota</taxon>
        <taxon>Agaricomycotina</taxon>
        <taxon>Agaricomycetes</taxon>
        <taxon>Agaricomycetidae</taxon>
        <taxon>Boletales</taxon>
        <taxon>Sclerodermatineae</taxon>
        <taxon>Sclerodermataceae</taxon>
        <taxon>Scleroderma</taxon>
    </lineage>
</organism>
<evidence type="ECO:0000313" key="2">
    <source>
        <dbReference type="EMBL" id="KIM69604.1"/>
    </source>
</evidence>
<proteinExistence type="predicted"/>
<dbReference type="Proteomes" id="UP000053989">
    <property type="component" value="Unassembled WGS sequence"/>
</dbReference>
<name>A0A0C3EN57_9AGAM</name>
<dbReference type="EMBL" id="KN822006">
    <property type="protein sequence ID" value="KIM69604.1"/>
    <property type="molecule type" value="Genomic_DNA"/>
</dbReference>
<evidence type="ECO:0000256" key="1">
    <source>
        <dbReference type="SAM" id="MobiDB-lite"/>
    </source>
</evidence>
<reference evidence="2 3" key="1">
    <citation type="submission" date="2014-04" db="EMBL/GenBank/DDBJ databases">
        <authorList>
            <consortium name="DOE Joint Genome Institute"/>
            <person name="Kuo A."/>
            <person name="Kohler A."/>
            <person name="Nagy L.G."/>
            <person name="Floudas D."/>
            <person name="Copeland A."/>
            <person name="Barry K.W."/>
            <person name="Cichocki N."/>
            <person name="Veneault-Fourrey C."/>
            <person name="LaButti K."/>
            <person name="Lindquist E.A."/>
            <person name="Lipzen A."/>
            <person name="Lundell T."/>
            <person name="Morin E."/>
            <person name="Murat C."/>
            <person name="Sun H."/>
            <person name="Tunlid A."/>
            <person name="Henrissat B."/>
            <person name="Grigoriev I.V."/>
            <person name="Hibbett D.S."/>
            <person name="Martin F."/>
            <person name="Nordberg H.P."/>
            <person name="Cantor M.N."/>
            <person name="Hua S.X."/>
        </authorList>
    </citation>
    <scope>NUCLEOTIDE SEQUENCE [LARGE SCALE GENOMIC DNA]</scope>
    <source>
        <strain evidence="2 3">Foug A</strain>
    </source>
</reference>
<dbReference type="HOGENOM" id="CLU_2892220_0_0_1"/>
<dbReference type="InParanoid" id="A0A0C3EN57"/>
<reference evidence="3" key="2">
    <citation type="submission" date="2015-01" db="EMBL/GenBank/DDBJ databases">
        <title>Evolutionary Origins and Diversification of the Mycorrhizal Mutualists.</title>
        <authorList>
            <consortium name="DOE Joint Genome Institute"/>
            <consortium name="Mycorrhizal Genomics Consortium"/>
            <person name="Kohler A."/>
            <person name="Kuo A."/>
            <person name="Nagy L.G."/>
            <person name="Floudas D."/>
            <person name="Copeland A."/>
            <person name="Barry K.W."/>
            <person name="Cichocki N."/>
            <person name="Veneault-Fourrey C."/>
            <person name="LaButti K."/>
            <person name="Lindquist E.A."/>
            <person name="Lipzen A."/>
            <person name="Lundell T."/>
            <person name="Morin E."/>
            <person name="Murat C."/>
            <person name="Riley R."/>
            <person name="Ohm R."/>
            <person name="Sun H."/>
            <person name="Tunlid A."/>
            <person name="Henrissat B."/>
            <person name="Grigoriev I.V."/>
            <person name="Hibbett D.S."/>
            <person name="Martin F."/>
        </authorList>
    </citation>
    <scope>NUCLEOTIDE SEQUENCE [LARGE SCALE GENOMIC DNA]</scope>
    <source>
        <strain evidence="3">Foug A</strain>
    </source>
</reference>
<protein>
    <submittedName>
        <fullName evidence="2">Uncharacterized protein</fullName>
    </submittedName>
</protein>
<feature type="non-terminal residue" evidence="2">
    <location>
        <position position="63"/>
    </location>
</feature>
<evidence type="ECO:0000313" key="3">
    <source>
        <dbReference type="Proteomes" id="UP000053989"/>
    </source>
</evidence>
<sequence length="63" mass="6903">MQGLCSTPAALRHSSASSIERNHPYIVSQPRSGCRTVATHVTSHHPWVAVDSALRSKQDDRHA</sequence>
<gene>
    <name evidence="2" type="ORF">SCLCIDRAFT_1208063</name>
</gene>
<dbReference type="AlphaFoldDB" id="A0A0C3EN57"/>
<keyword evidence="3" id="KW-1185">Reference proteome</keyword>